<accession>A0A9P3PSX9</accession>
<evidence type="ECO:0000313" key="1">
    <source>
        <dbReference type="EMBL" id="GLB40998.1"/>
    </source>
</evidence>
<evidence type="ECO:0000313" key="2">
    <source>
        <dbReference type="Proteomes" id="UP001063166"/>
    </source>
</evidence>
<organism evidence="1 2">
    <name type="scientific">Lyophyllum shimeji</name>
    <name type="common">Hon-shimeji</name>
    <name type="synonym">Tricholoma shimeji</name>
    <dbReference type="NCBI Taxonomy" id="47721"/>
    <lineage>
        <taxon>Eukaryota</taxon>
        <taxon>Fungi</taxon>
        <taxon>Dikarya</taxon>
        <taxon>Basidiomycota</taxon>
        <taxon>Agaricomycotina</taxon>
        <taxon>Agaricomycetes</taxon>
        <taxon>Agaricomycetidae</taxon>
        <taxon>Agaricales</taxon>
        <taxon>Tricholomatineae</taxon>
        <taxon>Lyophyllaceae</taxon>
        <taxon>Lyophyllum</taxon>
    </lineage>
</organism>
<reference evidence="1" key="1">
    <citation type="submission" date="2022-07" db="EMBL/GenBank/DDBJ databases">
        <title>The genome of Lyophyllum shimeji provides insight into the initial evolution of ectomycorrhizal fungal genome.</title>
        <authorList>
            <person name="Kobayashi Y."/>
            <person name="Shibata T."/>
            <person name="Hirakawa H."/>
            <person name="Shigenobu S."/>
            <person name="Nishiyama T."/>
            <person name="Yamada A."/>
            <person name="Hasebe M."/>
            <person name="Kawaguchi M."/>
        </authorList>
    </citation>
    <scope>NUCLEOTIDE SEQUENCE</scope>
    <source>
        <strain evidence="1">AT787</strain>
    </source>
</reference>
<keyword evidence="2" id="KW-1185">Reference proteome</keyword>
<dbReference type="EMBL" id="BRPK01000009">
    <property type="protein sequence ID" value="GLB40998.1"/>
    <property type="molecule type" value="Genomic_DNA"/>
</dbReference>
<protein>
    <submittedName>
        <fullName evidence="1">Uncharacterized protein</fullName>
    </submittedName>
</protein>
<dbReference type="AlphaFoldDB" id="A0A9P3PSX9"/>
<dbReference type="Proteomes" id="UP001063166">
    <property type="component" value="Unassembled WGS sequence"/>
</dbReference>
<proteinExistence type="predicted"/>
<gene>
    <name evidence="1" type="ORF">LshimejAT787_0902130</name>
</gene>
<sequence>MLARLYRNLGRSQEDQAMVQKIAKWIDRPLQQYELTLTHHGGLEAARCVLPSPATLFERVSEGGMATPQTIMRSLQG</sequence>
<name>A0A9P3PSX9_LYOSH</name>
<comment type="caution">
    <text evidence="1">The sequence shown here is derived from an EMBL/GenBank/DDBJ whole genome shotgun (WGS) entry which is preliminary data.</text>
</comment>